<keyword evidence="1" id="KW-0597">Phosphoprotein</keyword>
<evidence type="ECO:0000256" key="6">
    <source>
        <dbReference type="ARBA" id="ARBA00038630"/>
    </source>
</evidence>
<feature type="coiled-coil region" evidence="8">
    <location>
        <begin position="483"/>
        <end position="517"/>
    </location>
</feature>
<name>A0A5C6MQC8_9TELE</name>
<dbReference type="Proteomes" id="UP000324091">
    <property type="component" value="Chromosome 8"/>
</dbReference>
<proteinExistence type="inferred from homology"/>
<feature type="coiled-coil region" evidence="8">
    <location>
        <begin position="91"/>
        <end position="125"/>
    </location>
</feature>
<dbReference type="Gene3D" id="1.20.5.1160">
    <property type="entry name" value="Vasodilator-stimulated phosphoprotein"/>
    <property type="match status" value="2"/>
</dbReference>
<keyword evidence="4 8" id="KW-0175">Coiled coil</keyword>
<evidence type="ECO:0000259" key="10">
    <source>
        <dbReference type="PROSITE" id="PS51842"/>
    </source>
</evidence>
<evidence type="ECO:0000256" key="9">
    <source>
        <dbReference type="SAM" id="MobiDB-lite"/>
    </source>
</evidence>
<organism evidence="11 12">
    <name type="scientific">Takifugu flavidus</name>
    <name type="common">sansaifugu</name>
    <dbReference type="NCBI Taxonomy" id="433684"/>
    <lineage>
        <taxon>Eukaryota</taxon>
        <taxon>Metazoa</taxon>
        <taxon>Chordata</taxon>
        <taxon>Craniata</taxon>
        <taxon>Vertebrata</taxon>
        <taxon>Euteleostomi</taxon>
        <taxon>Actinopterygii</taxon>
        <taxon>Neopterygii</taxon>
        <taxon>Teleostei</taxon>
        <taxon>Neoteleostei</taxon>
        <taxon>Acanthomorphata</taxon>
        <taxon>Eupercaria</taxon>
        <taxon>Tetraodontiformes</taxon>
        <taxon>Tetradontoidea</taxon>
        <taxon>Tetraodontidae</taxon>
        <taxon>Takifugu</taxon>
    </lineage>
</organism>
<dbReference type="EMBL" id="RHFK02000021">
    <property type="protein sequence ID" value="TWW56361.1"/>
    <property type="molecule type" value="Genomic_DNA"/>
</dbReference>
<feature type="region of interest" description="Disordered" evidence="9">
    <location>
        <begin position="1"/>
        <end position="21"/>
    </location>
</feature>
<evidence type="ECO:0000256" key="5">
    <source>
        <dbReference type="ARBA" id="ARBA00037340"/>
    </source>
</evidence>
<feature type="compositionally biased region" description="Low complexity" evidence="9">
    <location>
        <begin position="1"/>
        <end position="14"/>
    </location>
</feature>
<keyword evidence="2" id="KW-0416">Keratin</keyword>
<dbReference type="PROSITE" id="PS51842">
    <property type="entry name" value="IF_ROD_2"/>
    <property type="match status" value="2"/>
</dbReference>
<dbReference type="SMART" id="SM01391">
    <property type="entry name" value="Filament"/>
    <property type="match status" value="2"/>
</dbReference>
<evidence type="ECO:0000256" key="8">
    <source>
        <dbReference type="SAM" id="Coils"/>
    </source>
</evidence>
<evidence type="ECO:0000313" key="12">
    <source>
        <dbReference type="Proteomes" id="UP000324091"/>
    </source>
</evidence>
<sequence length="832" mass="93193">MKSTYSVYSSSTSSRAPTASMMRASTGPVYRAATVHGGAASGSRISLSSASTLRNGIGVGKGIGSGSGGFTSTVQVSGNNAKYMGNEKFAMQNLNERLASYIETVRNLEQANHSLELKITEALQNSGPDLKDYSKHQAILEALRKKVLDATADNARLVLNIDNARLAADDFKVKYESELAIRQSVEADIVGLRKVIDDTNMARMNLESEIEALKEELIHLKKNHEQDIMELHNQIAKSGVHVDVDARKGQDLAQLMAEIRSKYENIAQKNQEELKAWHESQIIEVRSQVAQNTEALKCAQTEVNDLHRQIQTLEIDLESQRSLRVSLEGTLRDTEMHYNMEIKSLNSMILGLEAELTQLRNNIQLQTQDYEALLNTKMKLEVEIATYRQLLDGENFTLQDALDQKTSKTKIMTVTQTLVDGKKTGTHGPVTLEKNYAYSVSGGAGGHGTKISTASYGTRIGSSFGHGYDSGITLAIGNEKTTMQHLNDRLASYLETVRNLEKANAQLEIKIREYVDSKGPLEGRDYSKYFAIIEDLRAKIFNKIQGNAQLAISLDNARLASDDFKVKMEYEMSMRKTVEADVARLRKILDDTNIIRLHVESDIESLKEELITLKKNHDTDLAELRTQITHAGVHVDVDAPKGQDLARVMEEMRANYEKIALKNQEELKAWHESQITEVQVQVTESTTALKEASSLLSDTKRRYQTFDIELQSALSLKASLEATLRDIEMRYNNEVEKYNVIILRFQEELSQIRADIQQNGREYENLLNIKVKLEAEIAEYRRLLDGGATLKLEDAVDKKLVQTKMVTITQTLVDGKVVSESKDIKSSEEHVV</sequence>
<dbReference type="FunFam" id="1.20.5.1160:FF:000002">
    <property type="entry name" value="Type I keratin 10"/>
    <property type="match status" value="1"/>
</dbReference>
<comment type="function">
    <text evidence="5">When phosphorylated, plays a role in filament reorganization.</text>
</comment>
<reference evidence="11 12" key="1">
    <citation type="submission" date="2019-04" db="EMBL/GenBank/DDBJ databases">
        <title>Chromosome genome assembly for Takifugu flavidus.</title>
        <authorList>
            <person name="Xiao S."/>
        </authorList>
    </citation>
    <scope>NUCLEOTIDE SEQUENCE [LARGE SCALE GENOMIC DNA]</scope>
    <source>
        <strain evidence="11">HTHZ2018</strain>
        <tissue evidence="11">Muscle</tissue>
    </source>
</reference>
<feature type="coiled-coil region" evidence="8">
    <location>
        <begin position="717"/>
        <end position="783"/>
    </location>
</feature>
<keyword evidence="3 7" id="KW-0403">Intermediate filament</keyword>
<dbReference type="Gene3D" id="1.20.5.500">
    <property type="entry name" value="Single helix bin"/>
    <property type="match status" value="2"/>
</dbReference>
<comment type="caution">
    <text evidence="11">The sequence shown here is derived from an EMBL/GenBank/DDBJ whole genome shotgun (WGS) entry which is preliminary data.</text>
</comment>
<feature type="domain" description="IF rod" evidence="10">
    <location>
        <begin position="479"/>
        <end position="791"/>
    </location>
</feature>
<evidence type="ECO:0000256" key="1">
    <source>
        <dbReference type="ARBA" id="ARBA00022553"/>
    </source>
</evidence>
<dbReference type="PRINTS" id="PR01248">
    <property type="entry name" value="TYPE1KERATIN"/>
</dbReference>
<dbReference type="InterPro" id="IPR018039">
    <property type="entry name" value="IF_conserved"/>
</dbReference>
<dbReference type="FunFam" id="1.20.5.170:FF:000002">
    <property type="entry name" value="Type I keratin KA11"/>
    <property type="match status" value="2"/>
</dbReference>
<dbReference type="InterPro" id="IPR039008">
    <property type="entry name" value="IF_rod_dom"/>
</dbReference>
<feature type="domain" description="IF rod" evidence="10">
    <location>
        <begin position="87"/>
        <end position="398"/>
    </location>
</feature>
<dbReference type="InterPro" id="IPR002957">
    <property type="entry name" value="Keratin_I"/>
</dbReference>
<dbReference type="Pfam" id="PF00038">
    <property type="entry name" value="Filament"/>
    <property type="match status" value="2"/>
</dbReference>
<keyword evidence="12" id="KW-1185">Reference proteome</keyword>
<comment type="subunit">
    <text evidence="6">Heterotetramer of two type I and two type II keratins. Keratin-18 associates with keratin-8.</text>
</comment>
<evidence type="ECO:0000256" key="3">
    <source>
        <dbReference type="ARBA" id="ARBA00022754"/>
    </source>
</evidence>
<accession>A0A5C6MQC8</accession>
<evidence type="ECO:0000256" key="7">
    <source>
        <dbReference type="RuleBase" id="RU000685"/>
    </source>
</evidence>
<dbReference type="FunFam" id="1.20.5.500:FF:000001">
    <property type="entry name" value="Type II keratin 23"/>
    <property type="match status" value="1"/>
</dbReference>
<dbReference type="Gene3D" id="1.20.5.170">
    <property type="match status" value="2"/>
</dbReference>
<dbReference type="SUPFAM" id="SSF64593">
    <property type="entry name" value="Intermediate filament protein, coiled coil region"/>
    <property type="match status" value="4"/>
</dbReference>
<gene>
    <name evidence="11" type="ORF">D4764_08G0003480</name>
</gene>
<evidence type="ECO:0000256" key="2">
    <source>
        <dbReference type="ARBA" id="ARBA00022744"/>
    </source>
</evidence>
<dbReference type="GO" id="GO:0045095">
    <property type="term" value="C:keratin filament"/>
    <property type="evidence" value="ECO:0007669"/>
    <property type="project" value="TreeGrafter"/>
</dbReference>
<dbReference type="AlphaFoldDB" id="A0A5C6MQC8"/>
<dbReference type="PROSITE" id="PS00226">
    <property type="entry name" value="IF_ROD_1"/>
    <property type="match status" value="1"/>
</dbReference>
<dbReference type="PANTHER" id="PTHR23239:SF349">
    <property type="entry name" value="KERATIN, TYPE I CYTOSKELETAL 18"/>
    <property type="match status" value="1"/>
</dbReference>
<comment type="similarity">
    <text evidence="7">Belongs to the intermediate filament family.</text>
</comment>
<evidence type="ECO:0000256" key="4">
    <source>
        <dbReference type="ARBA" id="ARBA00023054"/>
    </source>
</evidence>
<dbReference type="GO" id="GO:0045104">
    <property type="term" value="P:intermediate filament cytoskeleton organization"/>
    <property type="evidence" value="ECO:0007669"/>
    <property type="project" value="TreeGrafter"/>
</dbReference>
<feature type="coiled-coil region" evidence="8">
    <location>
        <begin position="296"/>
        <end position="390"/>
    </location>
</feature>
<evidence type="ECO:0000313" key="11">
    <source>
        <dbReference type="EMBL" id="TWW56361.1"/>
    </source>
</evidence>
<feature type="coiled-coil region" evidence="8">
    <location>
        <begin position="596"/>
        <end position="623"/>
    </location>
</feature>
<dbReference type="GO" id="GO:0005198">
    <property type="term" value="F:structural molecule activity"/>
    <property type="evidence" value="ECO:0007669"/>
    <property type="project" value="InterPro"/>
</dbReference>
<dbReference type="PANTHER" id="PTHR23239">
    <property type="entry name" value="INTERMEDIATE FILAMENT"/>
    <property type="match status" value="1"/>
</dbReference>
<protein>
    <submittedName>
        <fullName evidence="11">Keratin, type I cytoskeletal 18</fullName>
    </submittedName>
</protein>
<feature type="coiled-coil region" evidence="8">
    <location>
        <begin position="196"/>
        <end position="272"/>
    </location>
</feature>